<gene>
    <name evidence="1" type="ORF">F4820DRAFT_311029</name>
</gene>
<comment type="caution">
    <text evidence="1">The sequence shown here is derived from an EMBL/GenBank/DDBJ whole genome shotgun (WGS) entry which is preliminary data.</text>
</comment>
<evidence type="ECO:0000313" key="2">
    <source>
        <dbReference type="Proteomes" id="UP001497700"/>
    </source>
</evidence>
<protein>
    <submittedName>
        <fullName evidence="1">Uncharacterized protein</fullName>
    </submittedName>
</protein>
<sequence length="139" mass="14889">MQFTKLAIIAFLSGVGLAAPADAGLSKRARESIHMAHCNTYYAVDYYADDTKDNVFPGSNNECVSNTFHEGTSSSCKFGSGVTFSWFLSSNALSASQGSQVGTGNNGFHNFNCFRDDGHTLYTDGNGNKCSSTYVCFDA</sequence>
<dbReference type="Proteomes" id="UP001497700">
    <property type="component" value="Unassembled WGS sequence"/>
</dbReference>
<dbReference type="EMBL" id="MU393477">
    <property type="protein sequence ID" value="KAI4865079.1"/>
    <property type="molecule type" value="Genomic_DNA"/>
</dbReference>
<organism evidence="1 2">
    <name type="scientific">Hypoxylon rubiginosum</name>
    <dbReference type="NCBI Taxonomy" id="110542"/>
    <lineage>
        <taxon>Eukaryota</taxon>
        <taxon>Fungi</taxon>
        <taxon>Dikarya</taxon>
        <taxon>Ascomycota</taxon>
        <taxon>Pezizomycotina</taxon>
        <taxon>Sordariomycetes</taxon>
        <taxon>Xylariomycetidae</taxon>
        <taxon>Xylariales</taxon>
        <taxon>Hypoxylaceae</taxon>
        <taxon>Hypoxylon</taxon>
    </lineage>
</organism>
<accession>A0ACB9Z1X0</accession>
<evidence type="ECO:0000313" key="1">
    <source>
        <dbReference type="EMBL" id="KAI4865079.1"/>
    </source>
</evidence>
<name>A0ACB9Z1X0_9PEZI</name>
<keyword evidence="2" id="KW-1185">Reference proteome</keyword>
<reference evidence="1 2" key="1">
    <citation type="journal article" date="2022" name="New Phytol.">
        <title>Ecological generalism drives hyperdiversity of secondary metabolite gene clusters in xylarialean endophytes.</title>
        <authorList>
            <person name="Franco M.E.E."/>
            <person name="Wisecaver J.H."/>
            <person name="Arnold A.E."/>
            <person name="Ju Y.M."/>
            <person name="Slot J.C."/>
            <person name="Ahrendt S."/>
            <person name="Moore L.P."/>
            <person name="Eastman K.E."/>
            <person name="Scott K."/>
            <person name="Konkel Z."/>
            <person name="Mondo S.J."/>
            <person name="Kuo A."/>
            <person name="Hayes R.D."/>
            <person name="Haridas S."/>
            <person name="Andreopoulos B."/>
            <person name="Riley R."/>
            <person name="LaButti K."/>
            <person name="Pangilinan J."/>
            <person name="Lipzen A."/>
            <person name="Amirebrahimi M."/>
            <person name="Yan J."/>
            <person name="Adam C."/>
            <person name="Keymanesh K."/>
            <person name="Ng V."/>
            <person name="Louie K."/>
            <person name="Northen T."/>
            <person name="Drula E."/>
            <person name="Henrissat B."/>
            <person name="Hsieh H.M."/>
            <person name="Youens-Clark K."/>
            <person name="Lutzoni F."/>
            <person name="Miadlikowska J."/>
            <person name="Eastwood D.C."/>
            <person name="Hamelin R.C."/>
            <person name="Grigoriev I.V."/>
            <person name="U'Ren J.M."/>
        </authorList>
    </citation>
    <scope>NUCLEOTIDE SEQUENCE [LARGE SCALE GENOMIC DNA]</scope>
    <source>
        <strain evidence="1 2">CBS 119005</strain>
    </source>
</reference>
<proteinExistence type="predicted"/>